<evidence type="ECO:0000313" key="3">
    <source>
        <dbReference type="Proteomes" id="UP000562352"/>
    </source>
</evidence>
<keyword evidence="3" id="KW-1185">Reference proteome</keyword>
<feature type="non-terminal residue" evidence="2">
    <location>
        <position position="53"/>
    </location>
</feature>
<feature type="region of interest" description="Disordered" evidence="1">
    <location>
        <begin position="1"/>
        <end position="53"/>
    </location>
</feature>
<reference evidence="2 3" key="1">
    <citation type="submission" date="2020-08" db="EMBL/GenBank/DDBJ databases">
        <title>Genomic Encyclopedia of Type Strains, Phase III (KMG-III): the genomes of soil and plant-associated and newly described type strains.</title>
        <authorList>
            <person name="Whitman W."/>
        </authorList>
    </citation>
    <scope>NUCLEOTIDE SEQUENCE [LARGE SCALE GENOMIC DNA]</scope>
    <source>
        <strain evidence="2 3">CECT 3303</strain>
    </source>
</reference>
<feature type="compositionally biased region" description="Polar residues" evidence="1">
    <location>
        <begin position="1"/>
        <end position="10"/>
    </location>
</feature>
<comment type="caution">
    <text evidence="2">The sequence shown here is derived from an EMBL/GenBank/DDBJ whole genome shotgun (WGS) entry which is preliminary data.</text>
</comment>
<proteinExistence type="predicted"/>
<organism evidence="2 3">
    <name type="scientific">Planomonospora venezuelensis</name>
    <dbReference type="NCBI Taxonomy" id="1999"/>
    <lineage>
        <taxon>Bacteria</taxon>
        <taxon>Bacillati</taxon>
        <taxon>Actinomycetota</taxon>
        <taxon>Actinomycetes</taxon>
        <taxon>Streptosporangiales</taxon>
        <taxon>Streptosporangiaceae</taxon>
        <taxon>Planomonospora</taxon>
    </lineage>
</organism>
<sequence>MSRTAHTELSAQDVHVPTRGDGRRPARGGARGQTVKRPTSSRSEPLIPASSTA</sequence>
<protein>
    <submittedName>
        <fullName evidence="2">Uncharacterized protein</fullName>
    </submittedName>
</protein>
<evidence type="ECO:0000313" key="2">
    <source>
        <dbReference type="EMBL" id="MBB5962284.1"/>
    </source>
</evidence>
<evidence type="ECO:0000256" key="1">
    <source>
        <dbReference type="SAM" id="MobiDB-lite"/>
    </source>
</evidence>
<dbReference type="EMBL" id="JACHJJ010000004">
    <property type="protein sequence ID" value="MBB5962284.1"/>
    <property type="molecule type" value="Genomic_DNA"/>
</dbReference>
<accession>A0A841D194</accession>
<dbReference type="Proteomes" id="UP000562352">
    <property type="component" value="Unassembled WGS sequence"/>
</dbReference>
<dbReference type="AlphaFoldDB" id="A0A841D194"/>
<feature type="compositionally biased region" description="Polar residues" evidence="1">
    <location>
        <begin position="36"/>
        <end position="53"/>
    </location>
</feature>
<gene>
    <name evidence="2" type="ORF">FHS22_001545</name>
</gene>
<name>A0A841D194_PLAVE</name>